<accession>A0A3L6NY46</accession>
<dbReference type="AlphaFoldDB" id="A0A3L6NY46"/>
<protein>
    <submittedName>
        <fullName evidence="2">Uncharacterized protein</fullName>
    </submittedName>
</protein>
<sequence>MSGAGFSSYEGQEAESGKQHPVLLKQPTAARQTPLLAPVSDLLSIAAPRPGEH</sequence>
<evidence type="ECO:0000313" key="3">
    <source>
        <dbReference type="Proteomes" id="UP000270866"/>
    </source>
</evidence>
<organism evidence="2 3">
    <name type="scientific">Fusarium oxysporum f. sp. cepae</name>
    <dbReference type="NCBI Taxonomy" id="396571"/>
    <lineage>
        <taxon>Eukaryota</taxon>
        <taxon>Fungi</taxon>
        <taxon>Dikarya</taxon>
        <taxon>Ascomycota</taxon>
        <taxon>Pezizomycotina</taxon>
        <taxon>Sordariomycetes</taxon>
        <taxon>Hypocreomycetidae</taxon>
        <taxon>Hypocreales</taxon>
        <taxon>Nectriaceae</taxon>
        <taxon>Fusarium</taxon>
        <taxon>Fusarium oxysporum species complex</taxon>
    </lineage>
</organism>
<dbReference type="EMBL" id="MRCU01000002">
    <property type="protein sequence ID" value="RKK24493.1"/>
    <property type="molecule type" value="Genomic_DNA"/>
</dbReference>
<gene>
    <name evidence="2" type="ORF">BFJ65_g2429</name>
</gene>
<evidence type="ECO:0000313" key="2">
    <source>
        <dbReference type="EMBL" id="RKK24493.1"/>
    </source>
</evidence>
<evidence type="ECO:0000256" key="1">
    <source>
        <dbReference type="SAM" id="MobiDB-lite"/>
    </source>
</evidence>
<comment type="caution">
    <text evidence="2">The sequence shown here is derived from an EMBL/GenBank/DDBJ whole genome shotgun (WGS) entry which is preliminary data.</text>
</comment>
<dbReference type="Proteomes" id="UP000270866">
    <property type="component" value="Chromosome 4"/>
</dbReference>
<proteinExistence type="predicted"/>
<reference evidence="2 3" key="1">
    <citation type="journal article" date="2018" name="Sci. Rep.">
        <title>Characterisation of pathogen-specific regions and novel effector candidates in Fusarium oxysporum f. sp. cepae.</title>
        <authorList>
            <person name="Armitage A.D."/>
            <person name="Taylor A."/>
            <person name="Sobczyk M.K."/>
            <person name="Baxter L."/>
            <person name="Greenfield B.P."/>
            <person name="Bates H.J."/>
            <person name="Wilson F."/>
            <person name="Jackson A.C."/>
            <person name="Ott S."/>
            <person name="Harrison R.J."/>
            <person name="Clarkson J.P."/>
        </authorList>
    </citation>
    <scope>NUCLEOTIDE SEQUENCE [LARGE SCALE GENOMIC DNA]</scope>
    <source>
        <strain evidence="2 3">FoC_Fus2</strain>
    </source>
</reference>
<feature type="region of interest" description="Disordered" evidence="1">
    <location>
        <begin position="1"/>
        <end position="39"/>
    </location>
</feature>
<name>A0A3L6NY46_FUSOX</name>